<organism evidence="3">
    <name type="scientific">Hexamita inflata</name>
    <dbReference type="NCBI Taxonomy" id="28002"/>
    <lineage>
        <taxon>Eukaryota</taxon>
        <taxon>Metamonada</taxon>
        <taxon>Diplomonadida</taxon>
        <taxon>Hexamitidae</taxon>
        <taxon>Hexamitinae</taxon>
        <taxon>Hexamita</taxon>
    </lineage>
</organism>
<name>A0AA86NRU5_9EUKA</name>
<keyword evidence="5" id="KW-1185">Reference proteome</keyword>
<feature type="region of interest" description="Disordered" evidence="2">
    <location>
        <begin position="496"/>
        <end position="537"/>
    </location>
</feature>
<proteinExistence type="predicted"/>
<dbReference type="EMBL" id="CAXDID020000868">
    <property type="protein sequence ID" value="CAL6115280.1"/>
    <property type="molecule type" value="Genomic_DNA"/>
</dbReference>
<sequence length="999" mass="114873">MNSPPLSQVSIKAIDLEQQNKFMQKIVDQMLEQVNQSFEQHISLAFAKLRTQISERQLYVLYEEALHCDAATDHRVPKNVLPLFCSFLDACEQLAVQFQHVDFRAYVNQAISDCFQIYQEQSTILQNQLILYERQNLNLNLQQLKLTQLYDARSSQLEHESVKLTLSSLIQREQQNNKSTVYEPDEAVFVPQKLGAQILKLKKEHQHLNEENRKMQIEFEKQEQQLKKQNEATQQKINKLINENKALNDGMREITVYMKELETNIKEKTENEERSGKIMDEIIKMSQIKDNELIKSENGAKMNAQNKKYKEMIEKTEQAINKIKHTQQQAQIEKENTINTYNEKLEKEKKKYEDKFQRQQRKQAEEMDKLIFMTNQQMELQNMQLSPEMSKDNTKGKENTNITDDKKITEIKTECIENSTQTDAPLQITQTNESSIATDASLAQQNSQIADNQSDALGPLELSEDNQKIKDNAVETIPKMPETVVQQSIQQNISISKFGTKPLQNKTDKSKSKLKSSAKQYNQSSKSKLDKKASQSDVLTSEETSIIEGISQKLQNQIQQASTISLQTIQEVPLQQSKSVQVFIQAQDQMTETSVHDDRIKKTLNNSTIENNQNSQIDDISEINEQKQDQIMENNYMSPKLSENVYEQVLLDPIVISRMGSIQQICSPIIQILQPASYRNTPRLQSPQISQKANFDNITSNIAETMEDLSEDSNYDTQLPFVQVLPDFNQPTKPLNINAQINITEQEASECGVRLHTKQKSTELSVRDLEPPNSKLASPNILQINSKQRLQTISTFLQEAFNLNLNEIPVEQLGFALQTAFQGFIQHTSDTVQDFFRGNLEYMNQNMILESAKQVFLKKCNGQRDAQVQADYVEFYKRDLSEAIFAANQYLIQNGQAFQIPFEMSTQGQVIHTIARLQYQLREKASQFIAKKLQDRTRLLDRAMGRTKINFVDIGNKNINRISQSGFRGKILKGSMLKLKQNQSKLPKLVIVGTSTFQE</sequence>
<feature type="coiled-coil region" evidence="1">
    <location>
        <begin position="299"/>
        <end position="369"/>
    </location>
</feature>
<accession>A0AA86NRU5</accession>
<dbReference type="AlphaFoldDB" id="A0AA86NRU5"/>
<evidence type="ECO:0000313" key="4">
    <source>
        <dbReference type="EMBL" id="CAL6115280.1"/>
    </source>
</evidence>
<gene>
    <name evidence="3" type="ORF">HINF_LOCUS12535</name>
    <name evidence="4" type="ORF">HINF_LOCUS78555</name>
</gene>
<evidence type="ECO:0000313" key="5">
    <source>
        <dbReference type="Proteomes" id="UP001642409"/>
    </source>
</evidence>
<dbReference type="Proteomes" id="UP001642409">
    <property type="component" value="Unassembled WGS sequence"/>
</dbReference>
<reference evidence="3" key="1">
    <citation type="submission" date="2023-06" db="EMBL/GenBank/DDBJ databases">
        <authorList>
            <person name="Kurt Z."/>
        </authorList>
    </citation>
    <scope>NUCLEOTIDE SEQUENCE</scope>
</reference>
<comment type="caution">
    <text evidence="3">The sequence shown here is derived from an EMBL/GenBank/DDBJ whole genome shotgun (WGS) entry which is preliminary data.</text>
</comment>
<protein>
    <submittedName>
        <fullName evidence="3">Uncharacterized protein</fullName>
    </submittedName>
</protein>
<evidence type="ECO:0000256" key="1">
    <source>
        <dbReference type="SAM" id="Coils"/>
    </source>
</evidence>
<evidence type="ECO:0000256" key="2">
    <source>
        <dbReference type="SAM" id="MobiDB-lite"/>
    </source>
</evidence>
<keyword evidence="1" id="KW-0175">Coiled coil</keyword>
<feature type="coiled-coil region" evidence="1">
    <location>
        <begin position="198"/>
        <end position="271"/>
    </location>
</feature>
<dbReference type="EMBL" id="CATOUU010000327">
    <property type="protein sequence ID" value="CAI9924890.1"/>
    <property type="molecule type" value="Genomic_DNA"/>
</dbReference>
<reference evidence="4 5" key="2">
    <citation type="submission" date="2024-07" db="EMBL/GenBank/DDBJ databases">
        <authorList>
            <person name="Akdeniz Z."/>
        </authorList>
    </citation>
    <scope>NUCLEOTIDE SEQUENCE [LARGE SCALE GENOMIC DNA]</scope>
</reference>
<evidence type="ECO:0000313" key="3">
    <source>
        <dbReference type="EMBL" id="CAI9924890.1"/>
    </source>
</evidence>